<reference evidence="6 7" key="1">
    <citation type="submission" date="2019-06" db="EMBL/GenBank/DDBJ databases">
        <title>Whole genome shotgun sequence of Pseudonocardia hydrocarbonoxydans NBRC 14498.</title>
        <authorList>
            <person name="Hosoyama A."/>
            <person name="Uohara A."/>
            <person name="Ohji S."/>
            <person name="Ichikawa N."/>
        </authorList>
    </citation>
    <scope>NUCLEOTIDE SEQUENCE [LARGE SCALE GENOMIC DNA]</scope>
    <source>
        <strain evidence="6 7">NBRC 14498</strain>
    </source>
</reference>
<dbReference type="SUPFAM" id="SSF51905">
    <property type="entry name" value="FAD/NAD(P)-binding domain"/>
    <property type="match status" value="1"/>
</dbReference>
<evidence type="ECO:0000256" key="4">
    <source>
        <dbReference type="ARBA" id="ARBA00023002"/>
    </source>
</evidence>
<evidence type="ECO:0000256" key="2">
    <source>
        <dbReference type="ARBA" id="ARBA00022630"/>
    </source>
</evidence>
<dbReference type="GO" id="GO:0005737">
    <property type="term" value="C:cytoplasm"/>
    <property type="evidence" value="ECO:0007669"/>
    <property type="project" value="TreeGrafter"/>
</dbReference>
<keyword evidence="3" id="KW-0274">FAD</keyword>
<sequence length="256" mass="25691">MPARVVLACLGVEPATGWLHGNDVTAPGGGGVLVDAAQRAPERPGLYAVGDLAAFPGPDGQTVRVEHWGAALGQAAVAATTLLTDLGIPAAADLPARAPVPGYSTYVHGVKLTILGWPATAVTDRPVLGRVGDPRFAVALLDAADRVVAAVGVGGARAALFHPGAGAMVACAAPAGREALPLAVFSAVGTAGAALVPIAVLTGVDTLGAAATLPHRGGPARPHRRTAVLPHRPRRGPTPHAWHLTRSVTRAGRRVA</sequence>
<dbReference type="InterPro" id="IPR036188">
    <property type="entry name" value="FAD/NAD-bd_sf"/>
</dbReference>
<dbReference type="PANTHER" id="PTHR43557">
    <property type="entry name" value="APOPTOSIS-INDUCING FACTOR 1"/>
    <property type="match status" value="1"/>
</dbReference>
<organism evidence="6 7">
    <name type="scientific">Pseudonocardia hydrocarbonoxydans</name>
    <dbReference type="NCBI Taxonomy" id="76726"/>
    <lineage>
        <taxon>Bacteria</taxon>
        <taxon>Bacillati</taxon>
        <taxon>Actinomycetota</taxon>
        <taxon>Actinomycetes</taxon>
        <taxon>Pseudonocardiales</taxon>
        <taxon>Pseudonocardiaceae</taxon>
        <taxon>Pseudonocardia</taxon>
    </lineage>
</organism>
<dbReference type="AlphaFoldDB" id="A0A4Y3WIR5"/>
<keyword evidence="7" id="KW-1185">Reference proteome</keyword>
<evidence type="ECO:0000256" key="5">
    <source>
        <dbReference type="SAM" id="MobiDB-lite"/>
    </source>
</evidence>
<dbReference type="EMBL" id="BJNG01000006">
    <property type="protein sequence ID" value="GEC18635.1"/>
    <property type="molecule type" value="Genomic_DNA"/>
</dbReference>
<accession>A0A4Y3WIR5</accession>
<evidence type="ECO:0008006" key="8">
    <source>
        <dbReference type="Google" id="ProtNLM"/>
    </source>
</evidence>
<evidence type="ECO:0000256" key="1">
    <source>
        <dbReference type="ARBA" id="ARBA00001974"/>
    </source>
</evidence>
<comment type="cofactor">
    <cofactor evidence="1">
        <name>FAD</name>
        <dbReference type="ChEBI" id="CHEBI:57692"/>
    </cofactor>
</comment>
<keyword evidence="4" id="KW-0560">Oxidoreductase</keyword>
<evidence type="ECO:0000313" key="7">
    <source>
        <dbReference type="Proteomes" id="UP000320338"/>
    </source>
</evidence>
<gene>
    <name evidence="6" type="ORF">PHY01_09180</name>
</gene>
<dbReference type="GO" id="GO:0016651">
    <property type="term" value="F:oxidoreductase activity, acting on NAD(P)H"/>
    <property type="evidence" value="ECO:0007669"/>
    <property type="project" value="TreeGrafter"/>
</dbReference>
<feature type="compositionally biased region" description="Basic residues" evidence="5">
    <location>
        <begin position="221"/>
        <end position="237"/>
    </location>
</feature>
<protein>
    <recommendedName>
        <fullName evidence="8">FAD/NAD(P)-binding domain-containing protein</fullName>
    </recommendedName>
</protein>
<dbReference type="PANTHER" id="PTHR43557:SF2">
    <property type="entry name" value="RIESKE DOMAIN-CONTAINING PROTEIN-RELATED"/>
    <property type="match status" value="1"/>
</dbReference>
<proteinExistence type="predicted"/>
<comment type="caution">
    <text evidence="6">The sequence shown here is derived from an EMBL/GenBank/DDBJ whole genome shotgun (WGS) entry which is preliminary data.</text>
</comment>
<evidence type="ECO:0000313" key="6">
    <source>
        <dbReference type="EMBL" id="GEC18635.1"/>
    </source>
</evidence>
<dbReference type="InterPro" id="IPR050446">
    <property type="entry name" value="FAD-oxidoreductase/Apoptosis"/>
</dbReference>
<evidence type="ECO:0000256" key="3">
    <source>
        <dbReference type="ARBA" id="ARBA00022827"/>
    </source>
</evidence>
<dbReference type="Gene3D" id="3.50.50.60">
    <property type="entry name" value="FAD/NAD(P)-binding domain"/>
    <property type="match status" value="1"/>
</dbReference>
<feature type="region of interest" description="Disordered" evidence="5">
    <location>
        <begin position="213"/>
        <end position="241"/>
    </location>
</feature>
<name>A0A4Y3WIR5_9PSEU</name>
<dbReference type="Proteomes" id="UP000320338">
    <property type="component" value="Unassembled WGS sequence"/>
</dbReference>
<keyword evidence="2" id="KW-0285">Flavoprotein</keyword>